<evidence type="ECO:0000256" key="1">
    <source>
        <dbReference type="SAM" id="Phobius"/>
    </source>
</evidence>
<dbReference type="InterPro" id="IPR050879">
    <property type="entry name" value="Acyltransferase_3"/>
</dbReference>
<keyword evidence="1" id="KW-1133">Transmembrane helix</keyword>
<dbReference type="PANTHER" id="PTHR23028:SF131">
    <property type="entry name" value="BLR2367 PROTEIN"/>
    <property type="match status" value="1"/>
</dbReference>
<organism evidence="3 4">
    <name type="scientific">Methylobacterium marchantiae</name>
    <dbReference type="NCBI Taxonomy" id="600331"/>
    <lineage>
        <taxon>Bacteria</taxon>
        <taxon>Pseudomonadati</taxon>
        <taxon>Pseudomonadota</taxon>
        <taxon>Alphaproteobacteria</taxon>
        <taxon>Hyphomicrobiales</taxon>
        <taxon>Methylobacteriaceae</taxon>
        <taxon>Methylobacterium</taxon>
    </lineage>
</organism>
<dbReference type="PANTHER" id="PTHR23028">
    <property type="entry name" value="ACETYLTRANSFERASE"/>
    <property type="match status" value="1"/>
</dbReference>
<dbReference type="EC" id="2.3.-.-" evidence="3"/>
<feature type="domain" description="Acyltransferase 3" evidence="2">
    <location>
        <begin position="19"/>
        <end position="330"/>
    </location>
</feature>
<accession>A0ABW3WXA4</accession>
<feature type="transmembrane region" description="Helical" evidence="1">
    <location>
        <begin position="92"/>
        <end position="111"/>
    </location>
</feature>
<dbReference type="RefSeq" id="WP_238205983.1">
    <property type="nucleotide sequence ID" value="NZ_JBHTND010000012.1"/>
</dbReference>
<feature type="transmembrane region" description="Helical" evidence="1">
    <location>
        <begin position="49"/>
        <end position="72"/>
    </location>
</feature>
<keyword evidence="4" id="KW-1185">Reference proteome</keyword>
<dbReference type="GO" id="GO:0016746">
    <property type="term" value="F:acyltransferase activity"/>
    <property type="evidence" value="ECO:0007669"/>
    <property type="project" value="UniProtKB-KW"/>
</dbReference>
<keyword evidence="1" id="KW-0472">Membrane</keyword>
<evidence type="ECO:0000313" key="3">
    <source>
        <dbReference type="EMBL" id="MFD1301987.1"/>
    </source>
</evidence>
<evidence type="ECO:0000259" key="2">
    <source>
        <dbReference type="Pfam" id="PF01757"/>
    </source>
</evidence>
<keyword evidence="3" id="KW-0012">Acyltransferase</keyword>
<dbReference type="InterPro" id="IPR002656">
    <property type="entry name" value="Acyl_transf_3_dom"/>
</dbReference>
<feature type="transmembrane region" description="Helical" evidence="1">
    <location>
        <begin position="311"/>
        <end position="335"/>
    </location>
</feature>
<feature type="transmembrane region" description="Helical" evidence="1">
    <location>
        <begin position="240"/>
        <end position="273"/>
    </location>
</feature>
<dbReference type="EMBL" id="JBHTND010000012">
    <property type="protein sequence ID" value="MFD1301987.1"/>
    <property type="molecule type" value="Genomic_DNA"/>
</dbReference>
<dbReference type="Proteomes" id="UP001597176">
    <property type="component" value="Unassembled WGS sequence"/>
</dbReference>
<keyword evidence="1" id="KW-0812">Transmembrane</keyword>
<protein>
    <submittedName>
        <fullName evidence="3">Acyltransferase family protein</fullName>
        <ecNumber evidence="3">2.3.-.-</ecNumber>
    </submittedName>
</protein>
<name>A0ABW3WXA4_9HYPH</name>
<dbReference type="Pfam" id="PF01757">
    <property type="entry name" value="Acyl_transf_3"/>
    <property type="match status" value="1"/>
</dbReference>
<comment type="caution">
    <text evidence="3">The sequence shown here is derived from an EMBL/GenBank/DDBJ whole genome shotgun (WGS) entry which is preliminary data.</text>
</comment>
<feature type="transmembrane region" description="Helical" evidence="1">
    <location>
        <begin position="19"/>
        <end position="37"/>
    </location>
</feature>
<evidence type="ECO:0000313" key="4">
    <source>
        <dbReference type="Proteomes" id="UP001597176"/>
    </source>
</evidence>
<gene>
    <name evidence="3" type="ORF">ACFQ4G_10355</name>
</gene>
<sequence>MNASGDSDRDVRRGSNFGILRLLFAALVVVSHSPELIDGNRSRELLTRLFGTLSFGELAVDGFFLISGYLILKSYRNAASVWDYLAKRVLRIYPGFIAASLVAILLVAPISGGHLASVSPFAAMIDMVTLTPPKVPCSFEGIPGAELNGAMWTVRYEFRCYLLVILLGGLASRANRRGYAMLLACLTALYLLRPGMQEIQRGGPLFLLMADMARFAFVFFIGGAFYVWRDRIAYHRLGALMAGGALIPLLFVAPLAEAGLATFGGYLIFWYAFACPTSSLSRMTDHTDPSYGLYLYAWPIQSLIVASVPGIAPWVVTAATLPLGLMLGVLSWRLIEKPALRHKDIFLTLTGKTATP</sequence>
<proteinExistence type="predicted"/>
<reference evidence="4" key="1">
    <citation type="journal article" date="2019" name="Int. J. Syst. Evol. Microbiol.">
        <title>The Global Catalogue of Microorganisms (GCM) 10K type strain sequencing project: providing services to taxonomists for standard genome sequencing and annotation.</title>
        <authorList>
            <consortium name="The Broad Institute Genomics Platform"/>
            <consortium name="The Broad Institute Genome Sequencing Center for Infectious Disease"/>
            <person name="Wu L."/>
            <person name="Ma J."/>
        </authorList>
    </citation>
    <scope>NUCLEOTIDE SEQUENCE [LARGE SCALE GENOMIC DNA]</scope>
    <source>
        <strain evidence="4">CCUG 56108</strain>
    </source>
</reference>
<keyword evidence="3" id="KW-0808">Transferase</keyword>
<feature type="transmembrane region" description="Helical" evidence="1">
    <location>
        <begin position="153"/>
        <end position="171"/>
    </location>
</feature>
<feature type="transmembrane region" description="Helical" evidence="1">
    <location>
        <begin position="205"/>
        <end position="228"/>
    </location>
</feature>
<feature type="transmembrane region" description="Helical" evidence="1">
    <location>
        <begin position="178"/>
        <end position="193"/>
    </location>
</feature>